<dbReference type="Proteomes" id="UP000298551">
    <property type="component" value="Chromosome"/>
</dbReference>
<gene>
    <name evidence="2" type="ORF">E6B08_24880</name>
</gene>
<feature type="domain" description="Dermonecrotic toxin N-terminal" evidence="1">
    <location>
        <begin position="24"/>
        <end position="286"/>
    </location>
</feature>
<protein>
    <submittedName>
        <fullName evidence="2">Membrane-targeted effector domain-containing toxin</fullName>
    </submittedName>
</protein>
<dbReference type="OrthoDB" id="5653126at2"/>
<organism evidence="2 3">
    <name type="scientific">Pseudomonas putida</name>
    <name type="common">Arthrobacter siderocapsulatus</name>
    <dbReference type="NCBI Taxonomy" id="303"/>
    <lineage>
        <taxon>Bacteria</taxon>
        <taxon>Pseudomonadati</taxon>
        <taxon>Pseudomonadota</taxon>
        <taxon>Gammaproteobacteria</taxon>
        <taxon>Pseudomonadales</taxon>
        <taxon>Pseudomonadaceae</taxon>
        <taxon>Pseudomonas</taxon>
    </lineage>
</organism>
<evidence type="ECO:0000259" key="1">
    <source>
        <dbReference type="Pfam" id="PF20178"/>
    </source>
</evidence>
<dbReference type="InterPro" id="IPR046673">
    <property type="entry name" value="ToxA_N"/>
</dbReference>
<dbReference type="RefSeq" id="WP_136916390.1">
    <property type="nucleotide sequence ID" value="NZ_CP039371.1"/>
</dbReference>
<evidence type="ECO:0000313" key="2">
    <source>
        <dbReference type="EMBL" id="QCI14384.1"/>
    </source>
</evidence>
<dbReference type="Gene3D" id="3.40.50.11550">
    <property type="match status" value="1"/>
</dbReference>
<dbReference type="Pfam" id="PF20178">
    <property type="entry name" value="ToxA_N"/>
    <property type="match status" value="1"/>
</dbReference>
<dbReference type="AlphaFoldDB" id="A0A4D6XFT3"/>
<name>A0A4D6XFT3_PSEPU</name>
<dbReference type="CDD" id="cd14729">
    <property type="entry name" value="RtxA-like"/>
    <property type="match status" value="1"/>
</dbReference>
<sequence length="973" mass="108300">MVSSDRQQQTYAQLQQLARPLVLDCPDMRQMARETALTILAKYGHPHLDPDQVYLNRFETAQSSPHTFSGWAHHDAPVQSFTLPQLVMHRFDVNDQDNADLLNYRAGFYSEGSGASVFDERNEIPLAPSDVLTDFWAIDFSTQFQQRIEAFWQQHAGTYRILAKVHFLGAVLEACEADAKSELARRALQVARALVGPISWPPTLEQLHQEILPVPEYRLCSFDIGGHLASDILRVRMQDGYQLLYIPGEVEPLQLFATERDLYWWVLNTSNHADNRSRFMSHFPLASQTDKHDSVGLNHMLDLLFYNWGSERHACLNQLDSVITTDAFNTLRDNARQRMFDDAHIALRSNAELRKQLWIGYLSAFSQIASPMSAVDWPIALAVVGAGLMQVGLHIDQAITGRTTAERQAGVIAAVIGAIATLFDAVALASLLKAAGQDLEALGVGENAPVEPEDELAPATATEIQTWVPASARQTEQSTLLEPFMANIVIEGEAGSGALENIYTQAGNHYVLIDQAPYQVRWVGQMQSWIIVDPANPYSFYRNVPVRFDAGQWHPYPRPGLKGGMLARKWLNLWGRTAPNPALAELPPSPYEVPVELRPALENAALSGNLHALSGAHVDLIPGAEAAFETFRRLRDKLAAEASGYLATHTPRARPTLPELLPQASPKQIIRAAYAQADGLVIGESHSQLGSKRFLIDNMAQLSKARVKVLYLEHFMTEFNQADLDAFNRTGQMPANLRTYVQAQDFGHATDAGCRYTFEKVLASAREYGIRLQAIDCLASYRQAWNDLPPSHARQKMMNYFAHLIIEADQANRGPARWVALVGNTHSNTFEGVAGISELQGAIGLRIEDIPVDQVGGIGIDPGLTVIESDLSMQSVRGDLRLQVPITHDELPARDLETCLRNTGDFTFKSVAGQPNLIHRGHDGTLKHTPIRQQGDRLQINKPDWPWVSGRPLRDLVELRATLERAGLRYRRT</sequence>
<proteinExistence type="predicted"/>
<dbReference type="SUPFAM" id="SSF159501">
    <property type="entry name" value="EreA/ChaN-like"/>
    <property type="match status" value="1"/>
</dbReference>
<evidence type="ECO:0000313" key="3">
    <source>
        <dbReference type="Proteomes" id="UP000298551"/>
    </source>
</evidence>
<dbReference type="EMBL" id="CP039371">
    <property type="protein sequence ID" value="QCI14384.1"/>
    <property type="molecule type" value="Genomic_DNA"/>
</dbReference>
<accession>A0A4D6XFT3</accession>
<reference evidence="3" key="1">
    <citation type="submission" date="2019-04" db="EMBL/GenBank/DDBJ databases">
        <title>Genome sequence of Pseudomonas putida 1290, an auxin catabolizing strain.</title>
        <authorList>
            <person name="Laird T.S."/>
            <person name="Leveau J.H.J."/>
        </authorList>
    </citation>
    <scope>NUCLEOTIDE SEQUENCE [LARGE SCALE GENOMIC DNA]</scope>
    <source>
        <strain evidence="3">1290</strain>
    </source>
</reference>